<dbReference type="CDD" id="cd14011">
    <property type="entry name" value="PK_SCY1_like"/>
    <property type="match status" value="1"/>
</dbReference>
<sequence>MFRALVTSLFTVCSFRAYKYYTLNEEIAGVRIYDGSYIKVHPKEPFILTVFGRNLSNGVIKAAWLTSADRCGDSDTLRKSKTQLKILPGSSTDNMLRLSTSTGLELNSEEVYSLCTDPDFTFGNTSHTDMQMKVTDFNGTSHLPWYLMFPTYVFFMGLNALFSGMNMAFFCIPHNDIILLQRYNDAEQNKQADAILKIRKNSNWLVCTLVLGNTIVNTISTLLVEDASSVLDQETKMIVVNTVPVILNMFFGEIIPQAFVKNRGLKIARRTLWIAKFFMYFFGAVTYPMSLLLDYLIGSQGVEVMDAKQFEGMIKLQMTNNLPKDILERAFRFKDVTVGSVMTSMNDAFLLSSEDILDLNCLVSVMQMGYTRIPVYLGSNRGLIFALMNIKELIFLDPNEKTKVIETSSYLIMAQYVFVEMPAIVGLITLEDIIEELIGEIYDDTDISAKRLKPGTHDDKATLRWLKDQSKEIRISPIDQMRVMQELCTRSSAFTMLNLTVKEMIKLVSLCPVSKAKEDEVVFRKGKIVNIVYVVIRGTVLKDDKLIPVEFAFHGLCLLRKMTRIFSKEGFDADVSNISYISQKDLTIGDGTLYLMIELNTISSLLQAIHNEHLHKCVSSNSVAAQVTQALPGNPIFREYDVQGQIATAGPGLSWKIFSGTKHTTKQAVAIWLFEKKTLDKWPKVDKEAFGELLKRGVSQITRLRHPRLLVVERVLEESRDNFAFCTEPIFASLANIFGDTENLSDRPSHLDDFQFENIELEHGLFQLSEALNFLHNDAKILHKNVCPNSIIINAKGAWKLAGFDFCSTGVSDGQGRILCEPFEWNRSLNSAFLPHLDFASPEMVDGQKCDQTSDIFSFGLLAASVYNKNKVVIKSRGNVDNYKKEIGKLSDNSYWFSNVPDLYKDDLKACLNINQQLRPDTFQLTKSRLFEHASLKTLNYLESLMQMDNAQKMTFFKGLPNVLINFPKRPLVQKVLPCLSEQFTTAELVPFILPSIFYISQQVSNKEFSDVILPSLIPVFQMQHPYQIVLLLLQQMPLLLAKTPEAELKRHVLPMIYNSLSNDNPRIQELCLSIVPTIGKLVDRDAMRANLLPKLLKLILDGHVLSIRVLTLICLSKLLPTLEPWMVSDQILPALPKINSKEPGILMAVLGIYKLAFESEKFGINKDLCAKSVLPFLISTMVENTLNLNQFEQFVALIKVMMTRVEGEQRSRLQQLSAGQEEQRNIGDFNDIFNKGETNKCPNMDDLGMTVGSGNTPMSNVNAKKSSNGVSTILSALDDFDPFKSKSPAPLSTFSSSSTFANNSVFSGGVMPPPPTSSNPIQRSNNLFAADSGSSSSSKSDPFANLLSSNLNGLASQRKNNLPINNSIPNMMGSIRLFSMDKEEMLDNFLKLQYQQKSLTSLQIAVAVIAVVFVLTVPGIPITLCVVSCIKRNKYNK</sequence>
<feature type="transmembrane region" description="Helical" evidence="4">
    <location>
        <begin position="277"/>
        <end position="297"/>
    </location>
</feature>
<dbReference type="SMART" id="SM00220">
    <property type="entry name" value="S_TKc"/>
    <property type="match status" value="1"/>
</dbReference>
<evidence type="ECO:0000259" key="5">
    <source>
        <dbReference type="PROSITE" id="PS50011"/>
    </source>
</evidence>
<feature type="domain" description="CNNM transmembrane" evidence="6">
    <location>
        <begin position="141"/>
        <end position="327"/>
    </location>
</feature>
<dbReference type="InterPro" id="IPR011989">
    <property type="entry name" value="ARM-like"/>
</dbReference>
<dbReference type="InterPro" id="IPR046342">
    <property type="entry name" value="CBS_dom_sf"/>
</dbReference>
<dbReference type="PANTHER" id="PTHR12984">
    <property type="entry name" value="SCY1-RELATED S/T PROTEIN KINASE-LIKE"/>
    <property type="match status" value="1"/>
</dbReference>
<dbReference type="GO" id="GO:0016020">
    <property type="term" value="C:membrane"/>
    <property type="evidence" value="ECO:0007669"/>
    <property type="project" value="UniProtKB-UniRule"/>
</dbReference>
<feature type="compositionally biased region" description="Polar residues" evidence="3">
    <location>
        <begin position="1319"/>
        <end position="1328"/>
    </location>
</feature>
<evidence type="ECO:0000259" key="6">
    <source>
        <dbReference type="PROSITE" id="PS51846"/>
    </source>
</evidence>
<evidence type="ECO:0000313" key="7">
    <source>
        <dbReference type="EMBL" id="CAD5234577.1"/>
    </source>
</evidence>
<dbReference type="InterPro" id="IPR051177">
    <property type="entry name" value="CIK-Related_Protein"/>
</dbReference>
<feature type="transmembrane region" description="Helical" evidence="4">
    <location>
        <begin position="1405"/>
        <end position="1431"/>
    </location>
</feature>
<keyword evidence="2 4" id="KW-1133">Transmembrane helix</keyword>
<dbReference type="InterPro" id="IPR011009">
    <property type="entry name" value="Kinase-like_dom_sf"/>
</dbReference>
<dbReference type="Gene3D" id="3.90.1280.20">
    <property type="match status" value="1"/>
</dbReference>
<dbReference type="InterPro" id="IPR002550">
    <property type="entry name" value="CNNM"/>
</dbReference>
<dbReference type="EMBL" id="CAJFCV020000006">
    <property type="protein sequence ID" value="CAG9130444.1"/>
    <property type="molecule type" value="Genomic_DNA"/>
</dbReference>
<feature type="region of interest" description="Disordered" evidence="3">
    <location>
        <begin position="1307"/>
        <end position="1342"/>
    </location>
</feature>
<keyword evidence="8" id="KW-1185">Reference proteome</keyword>
<protein>
    <submittedName>
        <fullName evidence="7">(pine wood nematode) hypothetical protein</fullName>
    </submittedName>
</protein>
<dbReference type="Gene3D" id="3.10.580.10">
    <property type="entry name" value="CBS-domain"/>
    <property type="match status" value="1"/>
</dbReference>
<dbReference type="Pfam" id="PF01595">
    <property type="entry name" value="CNNM"/>
    <property type="match status" value="1"/>
</dbReference>
<organism evidence="7 8">
    <name type="scientific">Bursaphelenchus xylophilus</name>
    <name type="common">Pinewood nematode worm</name>
    <name type="synonym">Aphelenchoides xylophilus</name>
    <dbReference type="NCBI Taxonomy" id="6326"/>
    <lineage>
        <taxon>Eukaryota</taxon>
        <taxon>Metazoa</taxon>
        <taxon>Ecdysozoa</taxon>
        <taxon>Nematoda</taxon>
        <taxon>Chromadorea</taxon>
        <taxon>Rhabditida</taxon>
        <taxon>Tylenchina</taxon>
        <taxon>Tylenchomorpha</taxon>
        <taxon>Aphelenchoidea</taxon>
        <taxon>Aphelenchoididae</taxon>
        <taxon>Bursaphelenchus</taxon>
    </lineage>
</organism>
<feature type="transmembrane region" description="Helical" evidence="4">
    <location>
        <begin position="204"/>
        <end position="224"/>
    </location>
</feature>
<dbReference type="PANTHER" id="PTHR12984:SF6">
    <property type="entry name" value="SCY1-LIKE PROTEIN 2"/>
    <property type="match status" value="1"/>
</dbReference>
<evidence type="ECO:0000256" key="2">
    <source>
        <dbReference type="PROSITE-ProRule" id="PRU01193"/>
    </source>
</evidence>
<keyword evidence="2 4" id="KW-0472">Membrane</keyword>
<dbReference type="Gene3D" id="1.10.510.10">
    <property type="entry name" value="Transferase(Phosphotransferase) domain 1"/>
    <property type="match status" value="1"/>
</dbReference>
<feature type="transmembrane region" description="Helical" evidence="4">
    <location>
        <begin position="143"/>
        <end position="162"/>
    </location>
</feature>
<dbReference type="SUPFAM" id="SSF48371">
    <property type="entry name" value="ARM repeat"/>
    <property type="match status" value="1"/>
</dbReference>
<name>A0A7I8X234_BURXY</name>
<dbReference type="SUPFAM" id="SSF56112">
    <property type="entry name" value="Protein kinase-like (PK-like)"/>
    <property type="match status" value="1"/>
</dbReference>
<proteinExistence type="inferred from homology"/>
<dbReference type="Pfam" id="PF00069">
    <property type="entry name" value="Pkinase"/>
    <property type="match status" value="1"/>
</dbReference>
<gene>
    <name evidence="7" type="ORF">BXYJ_LOCUS14668</name>
</gene>
<dbReference type="InterPro" id="IPR000719">
    <property type="entry name" value="Prot_kinase_dom"/>
</dbReference>
<accession>A0A7I8X234</accession>
<evidence type="ECO:0000256" key="4">
    <source>
        <dbReference type="SAM" id="Phobius"/>
    </source>
</evidence>
<feature type="transmembrane region" description="Helical" evidence="4">
    <location>
        <begin position="236"/>
        <end position="256"/>
    </location>
</feature>
<keyword evidence="2 4" id="KW-0812">Transmembrane</keyword>
<feature type="domain" description="Protein kinase" evidence="5">
    <location>
        <begin position="643"/>
        <end position="936"/>
    </location>
</feature>
<evidence type="ECO:0000313" key="8">
    <source>
        <dbReference type="Proteomes" id="UP000659654"/>
    </source>
</evidence>
<dbReference type="OrthoDB" id="79687at2759"/>
<dbReference type="GO" id="GO:0004672">
    <property type="term" value="F:protein kinase activity"/>
    <property type="evidence" value="ECO:0007669"/>
    <property type="project" value="InterPro"/>
</dbReference>
<evidence type="ECO:0000256" key="3">
    <source>
        <dbReference type="SAM" id="MobiDB-lite"/>
    </source>
</evidence>
<dbReference type="InterPro" id="IPR016024">
    <property type="entry name" value="ARM-type_fold"/>
</dbReference>
<comment type="similarity">
    <text evidence="1">Belongs to the protein kinase superfamily.</text>
</comment>
<evidence type="ECO:0000256" key="1">
    <source>
        <dbReference type="ARBA" id="ARBA00038349"/>
    </source>
</evidence>
<comment type="caution">
    <text evidence="7">The sequence shown here is derived from an EMBL/GenBank/DDBJ whole genome shotgun (WGS) entry which is preliminary data.</text>
</comment>
<dbReference type="PROSITE" id="PS51846">
    <property type="entry name" value="CNNM"/>
    <property type="match status" value="1"/>
</dbReference>
<dbReference type="Proteomes" id="UP000659654">
    <property type="component" value="Unassembled WGS sequence"/>
</dbReference>
<dbReference type="EMBL" id="CAJFDI010000006">
    <property type="protein sequence ID" value="CAD5234577.1"/>
    <property type="molecule type" value="Genomic_DNA"/>
</dbReference>
<dbReference type="Proteomes" id="UP000582659">
    <property type="component" value="Unassembled WGS sequence"/>
</dbReference>
<dbReference type="PROSITE" id="PS50011">
    <property type="entry name" value="PROTEIN_KINASE_DOM"/>
    <property type="match status" value="1"/>
</dbReference>
<reference evidence="7" key="1">
    <citation type="submission" date="2020-09" db="EMBL/GenBank/DDBJ databases">
        <authorList>
            <person name="Kikuchi T."/>
        </authorList>
    </citation>
    <scope>NUCLEOTIDE SEQUENCE</scope>
    <source>
        <strain evidence="7">Ka4C1</strain>
    </source>
</reference>
<dbReference type="SUPFAM" id="SSF54631">
    <property type="entry name" value="CBS-domain pair"/>
    <property type="match status" value="1"/>
</dbReference>
<dbReference type="GO" id="GO:0005524">
    <property type="term" value="F:ATP binding"/>
    <property type="evidence" value="ECO:0007669"/>
    <property type="project" value="InterPro"/>
</dbReference>
<dbReference type="Gene3D" id="1.25.10.10">
    <property type="entry name" value="Leucine-rich Repeat Variant"/>
    <property type="match status" value="1"/>
</dbReference>
<feature type="compositionally biased region" description="Low complexity" evidence="3">
    <location>
        <begin position="1333"/>
        <end position="1342"/>
    </location>
</feature>
<dbReference type="Gene3D" id="3.30.200.20">
    <property type="entry name" value="Phosphorylase Kinase, domain 1"/>
    <property type="match status" value="1"/>
</dbReference>